<dbReference type="AlphaFoldDB" id="A0A2K5ART4"/>
<proteinExistence type="inferred from homology"/>
<dbReference type="InterPro" id="IPR029035">
    <property type="entry name" value="DHS-like_NAD/FAD-binding_dom"/>
</dbReference>
<dbReference type="GO" id="GO:0034038">
    <property type="term" value="F:deoxyhypusine synthase activity"/>
    <property type="evidence" value="ECO:0007669"/>
    <property type="project" value="UniProtKB-EC"/>
</dbReference>
<evidence type="ECO:0000313" key="3">
    <source>
        <dbReference type="EMBL" id="SPC34356.1"/>
    </source>
</evidence>
<dbReference type="SUPFAM" id="SSF52467">
    <property type="entry name" value="DHS-like NAD/FAD-binding domain"/>
    <property type="match status" value="1"/>
</dbReference>
<keyword evidence="4" id="KW-1185">Reference proteome</keyword>
<reference evidence="4" key="1">
    <citation type="submission" date="2018-01" db="EMBL/GenBank/DDBJ databases">
        <authorList>
            <person name="Kerou L M."/>
        </authorList>
    </citation>
    <scope>NUCLEOTIDE SEQUENCE [LARGE SCALE GENOMIC DNA]</scope>
    <source>
        <strain evidence="4">SCU2</strain>
    </source>
</reference>
<accession>A0A2K5ART4</accession>
<organism evidence="3 4">
    <name type="scientific">Candidatus Nitrosocaldus cavascurensis</name>
    <dbReference type="NCBI Taxonomy" id="2058097"/>
    <lineage>
        <taxon>Archaea</taxon>
        <taxon>Nitrososphaerota</taxon>
        <taxon>Nitrososphaeria</taxon>
        <taxon>Candidatus Nitrosocaldales</taxon>
        <taxon>Candidatus Nitrosocaldaceae</taxon>
        <taxon>Candidatus Nitrosocaldus</taxon>
    </lineage>
</organism>
<dbReference type="InterPro" id="IPR002773">
    <property type="entry name" value="Deoxyhypusine_synthase"/>
</dbReference>
<dbReference type="EMBL" id="LT981265">
    <property type="protein sequence ID" value="SPC34356.1"/>
    <property type="molecule type" value="Genomic_DNA"/>
</dbReference>
<dbReference type="Gene3D" id="3.40.910.10">
    <property type="entry name" value="Deoxyhypusine synthase"/>
    <property type="match status" value="1"/>
</dbReference>
<dbReference type="RefSeq" id="WP_103286976.1">
    <property type="nucleotide sequence ID" value="NZ_LT981265.1"/>
</dbReference>
<dbReference type="NCBIfam" id="NF002294">
    <property type="entry name" value="PRK01221.1"/>
    <property type="match status" value="1"/>
</dbReference>
<evidence type="ECO:0000313" key="4">
    <source>
        <dbReference type="Proteomes" id="UP000236248"/>
    </source>
</evidence>
<dbReference type="GO" id="GO:0005737">
    <property type="term" value="C:cytoplasm"/>
    <property type="evidence" value="ECO:0007669"/>
    <property type="project" value="TreeGrafter"/>
</dbReference>
<evidence type="ECO:0000256" key="2">
    <source>
        <dbReference type="ARBA" id="ARBA00023027"/>
    </source>
</evidence>
<keyword evidence="2" id="KW-0520">NAD</keyword>
<sequence length="324" mass="35908">MLEKKVRDLSIDDGSDACSIIAQMFDAGGFMARNLAIAARILEDMLKDDKCFRFISFVGAPIATGLRGVVRDMLKEKMFDAVITTCGALDHDIARSSADYYAGDFGIDDAMLADEKIHRLGNLLIPLANYGPLIERKVQAVLEEVYADGTRECSSSEICKAIGMRLDESSFLYWAARNSIPVFVPGIMDGAVGTQLWLFAQRHRDFRLNLFKDADMLAEVAFRAERTGALMLGGGIAKHHTLWWNQFRGGLDYAVYITTAVEYDGSLSGALVREAISWGKVKQDAKQVTVYGEATLLLPFLYTCMLRAWKEREWSNGGKRGEGG</sequence>
<dbReference type="InterPro" id="IPR036982">
    <property type="entry name" value="Deoxyhypusine_synthase_sf"/>
</dbReference>
<keyword evidence="3" id="KW-0808">Transferase</keyword>
<dbReference type="PANTHER" id="PTHR11703">
    <property type="entry name" value="DEOXYHYPUSINE SYNTHASE"/>
    <property type="match status" value="1"/>
</dbReference>
<dbReference type="KEGG" id="ncv:NCAV_1189"/>
<gene>
    <name evidence="3" type="primary">dys</name>
    <name evidence="3" type="ORF">NCAV_1189</name>
</gene>
<dbReference type="EC" id="2.5.1.46" evidence="3"/>
<dbReference type="FunFam" id="3.40.910.10:FF:000010">
    <property type="entry name" value="Deoxyhypusine synthase"/>
    <property type="match status" value="1"/>
</dbReference>
<protein>
    <submittedName>
        <fullName evidence="3">Putative deoxyhypusine synthase</fullName>
        <ecNumber evidence="3">2.5.1.46</ecNumber>
    </submittedName>
</protein>
<name>A0A2K5ART4_9ARCH</name>
<comment type="similarity">
    <text evidence="1">Belongs to the deoxyhypusine synthase family.</text>
</comment>
<dbReference type="Pfam" id="PF01916">
    <property type="entry name" value="DS"/>
    <property type="match status" value="1"/>
</dbReference>
<dbReference type="Proteomes" id="UP000236248">
    <property type="component" value="Chromosome NCAV"/>
</dbReference>
<dbReference type="GeneID" id="41595194"/>
<dbReference type="PANTHER" id="PTHR11703:SF0">
    <property type="entry name" value="DEOXYHYPUSINE SYNTHASE"/>
    <property type="match status" value="1"/>
</dbReference>
<evidence type="ECO:0000256" key="1">
    <source>
        <dbReference type="ARBA" id="ARBA00009892"/>
    </source>
</evidence>